<evidence type="ECO:0000256" key="1">
    <source>
        <dbReference type="ARBA" id="ARBA00006484"/>
    </source>
</evidence>
<evidence type="ECO:0000313" key="5">
    <source>
        <dbReference type="EMBL" id="KMS57742.1"/>
    </source>
</evidence>
<dbReference type="EMBL" id="JACT01000001">
    <property type="protein sequence ID" value="KMS57742.1"/>
    <property type="molecule type" value="Genomic_DNA"/>
</dbReference>
<dbReference type="PRINTS" id="PR00081">
    <property type="entry name" value="GDHRDH"/>
</dbReference>
<dbReference type="Proteomes" id="UP000052232">
    <property type="component" value="Unassembled WGS sequence"/>
</dbReference>
<dbReference type="NCBIfam" id="NF005559">
    <property type="entry name" value="PRK07231.1"/>
    <property type="match status" value="1"/>
</dbReference>
<evidence type="ECO:0000259" key="4">
    <source>
        <dbReference type="SMART" id="SM00822"/>
    </source>
</evidence>
<dbReference type="PROSITE" id="PS00061">
    <property type="entry name" value="ADH_SHORT"/>
    <property type="match status" value="1"/>
</dbReference>
<proteinExistence type="inferred from homology"/>
<organism evidence="5 6">
    <name type="scientific">Sphingobium cupriresistens LL01</name>
    <dbReference type="NCBI Taxonomy" id="1420583"/>
    <lineage>
        <taxon>Bacteria</taxon>
        <taxon>Pseudomonadati</taxon>
        <taxon>Pseudomonadota</taxon>
        <taxon>Alphaproteobacteria</taxon>
        <taxon>Sphingomonadales</taxon>
        <taxon>Sphingomonadaceae</taxon>
        <taxon>Sphingobium</taxon>
    </lineage>
</organism>
<protein>
    <submittedName>
        <fullName evidence="5">Short-chain dehydrogenase</fullName>
    </submittedName>
</protein>
<keyword evidence="2" id="KW-0560">Oxidoreductase</keyword>
<accession>A0A0J7Y1Y9</accession>
<dbReference type="Gene3D" id="3.40.50.720">
    <property type="entry name" value="NAD(P)-binding Rossmann-like Domain"/>
    <property type="match status" value="1"/>
</dbReference>
<dbReference type="PANTHER" id="PTHR24321:SF15">
    <property type="entry name" value="OXIDOREDUCTASE UCPA"/>
    <property type="match status" value="1"/>
</dbReference>
<name>A0A0J7Y1Y9_9SPHN</name>
<dbReference type="SUPFAM" id="SSF51735">
    <property type="entry name" value="NAD(P)-binding Rossmann-fold domains"/>
    <property type="match status" value="1"/>
</dbReference>
<comment type="caution">
    <text evidence="5">The sequence shown here is derived from an EMBL/GenBank/DDBJ whole genome shotgun (WGS) entry which is preliminary data.</text>
</comment>
<dbReference type="PRINTS" id="PR00080">
    <property type="entry name" value="SDRFAMILY"/>
</dbReference>
<feature type="domain" description="Ketoreductase" evidence="4">
    <location>
        <begin position="64"/>
        <end position="253"/>
    </location>
</feature>
<dbReference type="InterPro" id="IPR057326">
    <property type="entry name" value="KR_dom"/>
</dbReference>
<dbReference type="InterPro" id="IPR002347">
    <property type="entry name" value="SDR_fam"/>
</dbReference>
<dbReference type="FunFam" id="3.40.50.720:FF:000084">
    <property type="entry name" value="Short-chain dehydrogenase reductase"/>
    <property type="match status" value="1"/>
</dbReference>
<evidence type="ECO:0000313" key="6">
    <source>
        <dbReference type="Proteomes" id="UP000052232"/>
    </source>
</evidence>
<dbReference type="CDD" id="cd05233">
    <property type="entry name" value="SDR_c"/>
    <property type="match status" value="1"/>
</dbReference>
<comment type="catalytic activity">
    <reaction evidence="3">
        <text>2,5-dichlorocyclohexa-2,5-dien-1,4-diol + NAD(+) = 2,5-dichlorohydroquinone + NADH + H(+)</text>
        <dbReference type="Rhea" id="RHEA:15741"/>
        <dbReference type="ChEBI" id="CHEBI:15378"/>
        <dbReference type="ChEBI" id="CHEBI:27545"/>
        <dbReference type="ChEBI" id="CHEBI:28975"/>
        <dbReference type="ChEBI" id="CHEBI:57540"/>
        <dbReference type="ChEBI" id="CHEBI:57945"/>
    </reaction>
</comment>
<dbReference type="InterPro" id="IPR020904">
    <property type="entry name" value="Sc_DH/Rdtase_CS"/>
</dbReference>
<dbReference type="PANTHER" id="PTHR24321">
    <property type="entry name" value="DEHYDROGENASES, SHORT CHAIN"/>
    <property type="match status" value="1"/>
</dbReference>
<dbReference type="PATRIC" id="fig|1420583.3.peg.1196"/>
<dbReference type="STRING" id="1420583.V473_05930"/>
<sequence>MAVSADQSVYCQSDILSENIDEIGGKSLYPDSITEKSRKFPIKMTVFLASGLEVEERTDMLKDKIIIVTGGASGIGRAAANLFAQDGARVMIADRSADAGAAAAEAICADGGEAAFVACDVADDESVAAMVAATVAHFGGLDGAFNNAGIEFASKIVPDLSYAEWRRVIDINLNGVFLCMKHEIAQMRRTGGGAIVNTASGAAVAASPNMAEYATSKAGVTGLTRAASCEFGETQVRVNAVLPGLILTPMTEERLFNDAGFAAALEPLLVRHSVGRFGQPDDVAQAARWLLSDLCPFVNGISLPVDGGLLAR</sequence>
<dbReference type="GO" id="GO:0016491">
    <property type="term" value="F:oxidoreductase activity"/>
    <property type="evidence" value="ECO:0007669"/>
    <property type="project" value="UniProtKB-KW"/>
</dbReference>
<dbReference type="InterPro" id="IPR036291">
    <property type="entry name" value="NAD(P)-bd_dom_sf"/>
</dbReference>
<dbReference type="AlphaFoldDB" id="A0A0J7Y1Y9"/>
<comment type="similarity">
    <text evidence="1">Belongs to the short-chain dehydrogenases/reductases (SDR) family.</text>
</comment>
<dbReference type="SMART" id="SM00822">
    <property type="entry name" value="PKS_KR"/>
    <property type="match status" value="1"/>
</dbReference>
<gene>
    <name evidence="5" type="ORF">V473_05930</name>
</gene>
<reference evidence="5 6" key="1">
    <citation type="journal article" date="2015" name="G3 (Bethesda)">
        <title>Insights into Ongoing Evolution of the Hexachlorocyclohexane Catabolic Pathway from Comparative Genomics of Ten Sphingomonadaceae Strains.</title>
        <authorList>
            <person name="Pearce S.L."/>
            <person name="Oakeshott J.G."/>
            <person name="Pandey G."/>
        </authorList>
    </citation>
    <scope>NUCLEOTIDE SEQUENCE [LARGE SCALE GENOMIC DNA]</scope>
    <source>
        <strain evidence="5 6">LL01</strain>
    </source>
</reference>
<keyword evidence="6" id="KW-1185">Reference proteome</keyword>
<evidence type="ECO:0000256" key="3">
    <source>
        <dbReference type="ARBA" id="ARBA00051383"/>
    </source>
</evidence>
<evidence type="ECO:0000256" key="2">
    <source>
        <dbReference type="ARBA" id="ARBA00023002"/>
    </source>
</evidence>
<dbReference type="Pfam" id="PF13561">
    <property type="entry name" value="adh_short_C2"/>
    <property type="match status" value="1"/>
</dbReference>